<evidence type="ECO:0000256" key="10">
    <source>
        <dbReference type="ARBA" id="ARBA00022833"/>
    </source>
</evidence>
<feature type="domain" description="Peptidase M1 membrane alanine aminopeptidase" evidence="12">
    <location>
        <begin position="324"/>
        <end position="469"/>
    </location>
</feature>
<dbReference type="GO" id="GO:0016285">
    <property type="term" value="F:alanyl aminopeptidase activity"/>
    <property type="evidence" value="ECO:0007669"/>
    <property type="project" value="UniProtKB-EC"/>
</dbReference>
<dbReference type="GO" id="GO:0006508">
    <property type="term" value="P:proteolysis"/>
    <property type="evidence" value="ECO:0007669"/>
    <property type="project" value="UniProtKB-KW"/>
</dbReference>
<dbReference type="GO" id="GO:0005737">
    <property type="term" value="C:cytoplasm"/>
    <property type="evidence" value="ECO:0007669"/>
    <property type="project" value="TreeGrafter"/>
</dbReference>
<dbReference type="InterPro" id="IPR050344">
    <property type="entry name" value="Peptidase_M1_aminopeptidases"/>
</dbReference>
<keyword evidence="7" id="KW-0645">Protease</keyword>
<evidence type="ECO:0000256" key="1">
    <source>
        <dbReference type="ARBA" id="ARBA00000098"/>
    </source>
</evidence>
<dbReference type="InterPro" id="IPR014782">
    <property type="entry name" value="Peptidase_M1_dom"/>
</dbReference>
<reference evidence="14 15" key="1">
    <citation type="submission" date="2018-03" db="EMBL/GenBank/DDBJ databases">
        <title>Genomic Encyclopedia of Archaeal and Bacterial Type Strains, Phase II (KMG-II): from individual species to whole genera.</title>
        <authorList>
            <person name="Goeker M."/>
        </authorList>
    </citation>
    <scope>NUCLEOTIDE SEQUENCE [LARGE SCALE GENOMIC DNA]</scope>
    <source>
        <strain evidence="14 15">DSM 100346</strain>
    </source>
</reference>
<dbReference type="InterPro" id="IPR027268">
    <property type="entry name" value="Peptidase_M4/M1_CTD_sf"/>
</dbReference>
<dbReference type="GO" id="GO:0070006">
    <property type="term" value="F:metalloaminopeptidase activity"/>
    <property type="evidence" value="ECO:0007669"/>
    <property type="project" value="TreeGrafter"/>
</dbReference>
<keyword evidence="9" id="KW-0378">Hydrolase</keyword>
<comment type="caution">
    <text evidence="14">The sequence shown here is derived from an EMBL/GenBank/DDBJ whole genome shotgun (WGS) entry which is preliminary data.</text>
</comment>
<dbReference type="EMBL" id="QGDT01000008">
    <property type="protein sequence ID" value="PWJ57258.1"/>
    <property type="molecule type" value="Genomic_DNA"/>
</dbReference>
<sequence>MRYLLFFIWILFPIIGTAQEGLELTWSTSDIATLEQKGKGAGLLQANAGLKVMSSNNFDVRYYRAEWEVDPAVNFISGQLTVYYMMVATGSQIVLDLSQQMNVSQVLQRNMPLATVHAADALAINIPETASGTLDSVTIVYSGTPVGSGFGSFTTTTHGSPGVPVMWTLSEPYGSKDWWPCKNGLDDKADDGMDIYITHPAAYKAISNGLRQSETNLVDGRVRTHWRHGYAIASYLVCMAVTDFTELSHSTTIDGVTIPMQSYCYPESVASFETGATTALDAMQFFSSKFGLYPFAEEKYGHVQFAWGGGMEHQTNSFMASMGVGLIAHELAHQWFGDMVTCSSWKDIWLNEGFATYLTNIYQEYKNPSQATALRANEVNYITSVANGSVMVDDTNNVNRIFHGRLSYSKGSHLLYMLRWIMGDSDFELALNQYLYDARLSYGFASTQDLQGHLEAVSGKDLTYFFDQWYRGQGYPTYQLTWSQLGAGDVSINLKQTTSDPSVTFFKLPVPILFKNNSTGEEQLVVVENTHHDQDFTENLPFDPETAVIDPDFWLISKNNTVTLNTDPLPVRYSALSIGCQGHRVRLEWETSNEKNVDYFEIRRSTDSVHWTEIGRVDAVSNSDVTNRYSFMEATPKEGAVYFQIVSHDHDFTTVPTRILTQRCAEKVAPYVAPNPVRGRLWLRGLSAFEGQRLLRIYDQRGVVLNSIRVSHPVLQSDGVDLSQLGAGLYFLQLDGEASLKFVLIE</sequence>
<evidence type="ECO:0000256" key="11">
    <source>
        <dbReference type="ARBA" id="ARBA00023049"/>
    </source>
</evidence>
<proteinExistence type="inferred from homology"/>
<comment type="cofactor">
    <cofactor evidence="2">
        <name>Zn(2+)</name>
        <dbReference type="ChEBI" id="CHEBI:29105"/>
    </cofactor>
</comment>
<dbReference type="InterPro" id="IPR042097">
    <property type="entry name" value="Aminopeptidase_N-like_N_sf"/>
</dbReference>
<evidence type="ECO:0000256" key="7">
    <source>
        <dbReference type="ARBA" id="ARBA00022670"/>
    </source>
</evidence>
<dbReference type="OrthoDB" id="100605at2"/>
<protein>
    <recommendedName>
        <fullName evidence="5">Aminopeptidase N</fullName>
        <ecNumber evidence="4">3.4.11.2</ecNumber>
    </recommendedName>
</protein>
<gene>
    <name evidence="14" type="ORF">CLV98_108178</name>
</gene>
<dbReference type="PANTHER" id="PTHR11533:SF174">
    <property type="entry name" value="PUROMYCIN-SENSITIVE AMINOPEPTIDASE-RELATED"/>
    <property type="match status" value="1"/>
</dbReference>
<dbReference type="GO" id="GO:0005615">
    <property type="term" value="C:extracellular space"/>
    <property type="evidence" value="ECO:0007669"/>
    <property type="project" value="TreeGrafter"/>
</dbReference>
<dbReference type="GO" id="GO:0043171">
    <property type="term" value="P:peptide catabolic process"/>
    <property type="evidence" value="ECO:0007669"/>
    <property type="project" value="TreeGrafter"/>
</dbReference>
<organism evidence="14 15">
    <name type="scientific">Dyadobacter jejuensis</name>
    <dbReference type="NCBI Taxonomy" id="1082580"/>
    <lineage>
        <taxon>Bacteria</taxon>
        <taxon>Pseudomonadati</taxon>
        <taxon>Bacteroidota</taxon>
        <taxon>Cytophagia</taxon>
        <taxon>Cytophagales</taxon>
        <taxon>Spirosomataceae</taxon>
        <taxon>Dyadobacter</taxon>
    </lineage>
</organism>
<dbReference type="AlphaFoldDB" id="A0A316AIZ0"/>
<keyword evidence="8" id="KW-0479">Metal-binding</keyword>
<dbReference type="Gene3D" id="2.60.40.1730">
    <property type="entry name" value="tricorn interacting facor f3 domain"/>
    <property type="match status" value="1"/>
</dbReference>
<dbReference type="Pfam" id="PF01433">
    <property type="entry name" value="Peptidase_M1"/>
    <property type="match status" value="1"/>
</dbReference>
<evidence type="ECO:0000313" key="14">
    <source>
        <dbReference type="EMBL" id="PWJ57258.1"/>
    </source>
</evidence>
<name>A0A316AIZ0_9BACT</name>
<keyword evidence="6" id="KW-0031">Aminopeptidase</keyword>
<evidence type="ECO:0000256" key="6">
    <source>
        <dbReference type="ARBA" id="ARBA00022438"/>
    </source>
</evidence>
<keyword evidence="10" id="KW-0862">Zinc</keyword>
<evidence type="ECO:0000256" key="9">
    <source>
        <dbReference type="ARBA" id="ARBA00022801"/>
    </source>
</evidence>
<dbReference type="GO" id="GO:0042277">
    <property type="term" value="F:peptide binding"/>
    <property type="evidence" value="ECO:0007669"/>
    <property type="project" value="TreeGrafter"/>
</dbReference>
<dbReference type="GO" id="GO:0016020">
    <property type="term" value="C:membrane"/>
    <property type="evidence" value="ECO:0007669"/>
    <property type="project" value="TreeGrafter"/>
</dbReference>
<dbReference type="Proteomes" id="UP000245880">
    <property type="component" value="Unassembled WGS sequence"/>
</dbReference>
<keyword evidence="15" id="KW-1185">Reference proteome</keyword>
<dbReference type="Gene3D" id="1.10.390.10">
    <property type="entry name" value="Neutral Protease Domain 2"/>
    <property type="match status" value="1"/>
</dbReference>
<dbReference type="InterPro" id="IPR045357">
    <property type="entry name" value="Aminopeptidase_N-like_N"/>
</dbReference>
<dbReference type="PRINTS" id="PR00756">
    <property type="entry name" value="ALADIPTASE"/>
</dbReference>
<dbReference type="EC" id="3.4.11.2" evidence="4"/>
<dbReference type="Pfam" id="PF17900">
    <property type="entry name" value="Peptidase_M1_N"/>
    <property type="match status" value="1"/>
</dbReference>
<evidence type="ECO:0000259" key="12">
    <source>
        <dbReference type="Pfam" id="PF01433"/>
    </source>
</evidence>
<evidence type="ECO:0000256" key="4">
    <source>
        <dbReference type="ARBA" id="ARBA00012564"/>
    </source>
</evidence>
<dbReference type="PANTHER" id="PTHR11533">
    <property type="entry name" value="PROTEASE M1 ZINC METALLOPROTEASE"/>
    <property type="match status" value="1"/>
</dbReference>
<evidence type="ECO:0000259" key="13">
    <source>
        <dbReference type="Pfam" id="PF17900"/>
    </source>
</evidence>
<dbReference type="SUPFAM" id="SSF63737">
    <property type="entry name" value="Leukotriene A4 hydrolase N-terminal domain"/>
    <property type="match status" value="1"/>
</dbReference>
<evidence type="ECO:0000256" key="2">
    <source>
        <dbReference type="ARBA" id="ARBA00001947"/>
    </source>
</evidence>
<dbReference type="GO" id="GO:0008270">
    <property type="term" value="F:zinc ion binding"/>
    <property type="evidence" value="ECO:0007669"/>
    <property type="project" value="InterPro"/>
</dbReference>
<comment type="catalytic activity">
    <reaction evidence="1">
        <text>Release of an N-terminal amino acid, Xaa-|-Yaa- from a peptide, amide or arylamide. Xaa is preferably Ala, but may be most amino acids including Pro (slow action). When a terminal hydrophobic residue is followed by a prolyl residue, the two may be released as an intact Xaa-Pro dipeptide.</text>
        <dbReference type="EC" id="3.4.11.2"/>
    </reaction>
</comment>
<accession>A0A316AIZ0</accession>
<dbReference type="InterPro" id="IPR001930">
    <property type="entry name" value="Peptidase_M1"/>
</dbReference>
<evidence type="ECO:0000256" key="8">
    <source>
        <dbReference type="ARBA" id="ARBA00022723"/>
    </source>
</evidence>
<dbReference type="RefSeq" id="WP_109675613.1">
    <property type="nucleotide sequence ID" value="NZ_QGDT01000008.1"/>
</dbReference>
<dbReference type="SUPFAM" id="SSF55486">
    <property type="entry name" value="Metalloproteases ('zincins'), catalytic domain"/>
    <property type="match status" value="1"/>
</dbReference>
<evidence type="ECO:0000256" key="3">
    <source>
        <dbReference type="ARBA" id="ARBA00010136"/>
    </source>
</evidence>
<dbReference type="CDD" id="cd09603">
    <property type="entry name" value="M1_APN_like"/>
    <property type="match status" value="1"/>
</dbReference>
<evidence type="ECO:0000313" key="15">
    <source>
        <dbReference type="Proteomes" id="UP000245880"/>
    </source>
</evidence>
<feature type="domain" description="Aminopeptidase N-like N-terminal" evidence="13">
    <location>
        <begin position="62"/>
        <end position="236"/>
    </location>
</feature>
<keyword evidence="11" id="KW-0482">Metalloprotease</keyword>
<evidence type="ECO:0000256" key="5">
    <source>
        <dbReference type="ARBA" id="ARBA00015611"/>
    </source>
</evidence>
<comment type="similarity">
    <text evidence="3">Belongs to the peptidase M1 family.</text>
</comment>